<dbReference type="PANTHER" id="PTHR31635">
    <property type="entry name" value="REVERSE TRANSCRIPTASE DOMAIN-CONTAINING PROTEIN-RELATED"/>
    <property type="match status" value="1"/>
</dbReference>
<feature type="domain" description="Reverse transcriptase" evidence="1">
    <location>
        <begin position="148"/>
        <end position="422"/>
    </location>
</feature>
<dbReference type="Pfam" id="PF00078">
    <property type="entry name" value="RVT_1"/>
    <property type="match status" value="1"/>
</dbReference>
<dbReference type="CDD" id="cd01650">
    <property type="entry name" value="RT_nLTR_like"/>
    <property type="match status" value="1"/>
</dbReference>
<evidence type="ECO:0000313" key="3">
    <source>
        <dbReference type="Proteomes" id="UP001295444"/>
    </source>
</evidence>
<accession>A0AAD1WLL8</accession>
<dbReference type="InterPro" id="IPR000477">
    <property type="entry name" value="RT_dom"/>
</dbReference>
<sequence>MMDEIPQAQILHTGEQSRKILANRLKKKQLQTKIPYIVSPTRGKLYNPLDFANELAQYYDRLYNLKNDPTLPQPTDRDIEAFLEDISLPRLSTHGSTQLDAPFTDDEIRRAILSLPKHKAPGPDRLSNYYYHKLETLLTPHLTKLFNTIKMSGTLPTEMLEAHVVTLPKPGKPPTQCENLRPISLLNADIKLYAKLWALRLKTHLTELVSIKQAGYVPGRQAGDNTRHFINLINWANTSQQVGTVLALDAKKTFDRLNWEYMKATLLKMGFTTQTLRGIMALYHSPSARIFNSGFISDKFHISNGTRQGCPLSSLLFILCLEPLILHIKQHQGIEGLLTPAGINKIALFANDVLLFLTNPTHSIPNLMELLLQYGRVSYYKNNLKKTQALPIGITANVIQTLKTQHPFDWRKTSLKYLGINLTKSHSLLTRENHIPLTHKLQAQLEEWQNLEI</sequence>
<organism evidence="2 3">
    <name type="scientific">Pelobates cultripes</name>
    <name type="common">Western spadefoot toad</name>
    <dbReference type="NCBI Taxonomy" id="61616"/>
    <lineage>
        <taxon>Eukaryota</taxon>
        <taxon>Metazoa</taxon>
        <taxon>Chordata</taxon>
        <taxon>Craniata</taxon>
        <taxon>Vertebrata</taxon>
        <taxon>Euteleostomi</taxon>
        <taxon>Amphibia</taxon>
        <taxon>Batrachia</taxon>
        <taxon>Anura</taxon>
        <taxon>Pelobatoidea</taxon>
        <taxon>Pelobatidae</taxon>
        <taxon>Pelobates</taxon>
    </lineage>
</organism>
<dbReference type="EMBL" id="OW240919">
    <property type="protein sequence ID" value="CAH2312372.1"/>
    <property type="molecule type" value="Genomic_DNA"/>
</dbReference>
<evidence type="ECO:0000259" key="1">
    <source>
        <dbReference type="PROSITE" id="PS50878"/>
    </source>
</evidence>
<dbReference type="AlphaFoldDB" id="A0AAD1WLL8"/>
<reference evidence="2" key="1">
    <citation type="submission" date="2022-03" db="EMBL/GenBank/DDBJ databases">
        <authorList>
            <person name="Alioto T."/>
            <person name="Alioto T."/>
            <person name="Gomez Garrido J."/>
        </authorList>
    </citation>
    <scope>NUCLEOTIDE SEQUENCE</scope>
</reference>
<dbReference type="InterPro" id="IPR043502">
    <property type="entry name" value="DNA/RNA_pol_sf"/>
</dbReference>
<dbReference type="PANTHER" id="PTHR31635:SF196">
    <property type="entry name" value="REVERSE TRANSCRIPTASE DOMAIN-CONTAINING PROTEIN-RELATED"/>
    <property type="match status" value="1"/>
</dbReference>
<dbReference type="PROSITE" id="PS50878">
    <property type="entry name" value="RT_POL"/>
    <property type="match status" value="1"/>
</dbReference>
<evidence type="ECO:0000313" key="2">
    <source>
        <dbReference type="EMBL" id="CAH2312372.1"/>
    </source>
</evidence>
<gene>
    <name evidence="2" type="ORF">PECUL_23A018861</name>
</gene>
<protein>
    <recommendedName>
        <fullName evidence="1">Reverse transcriptase domain-containing protein</fullName>
    </recommendedName>
</protein>
<name>A0AAD1WLL8_PELCU</name>
<dbReference type="SUPFAM" id="SSF56672">
    <property type="entry name" value="DNA/RNA polymerases"/>
    <property type="match status" value="1"/>
</dbReference>
<dbReference type="Proteomes" id="UP001295444">
    <property type="component" value="Chromosome 08"/>
</dbReference>
<keyword evidence="3" id="KW-1185">Reference proteome</keyword>
<proteinExistence type="predicted"/>